<gene>
    <name evidence="3" type="ORF">BBF96_14550</name>
</gene>
<evidence type="ECO:0000313" key="4">
    <source>
        <dbReference type="Proteomes" id="UP000267250"/>
    </source>
</evidence>
<dbReference type="InterPro" id="IPR001482">
    <property type="entry name" value="T2SS/T4SS_dom"/>
</dbReference>
<dbReference type="EMBL" id="CP016379">
    <property type="protein sequence ID" value="AZR74497.1"/>
    <property type="molecule type" value="Genomic_DNA"/>
</dbReference>
<evidence type="ECO:0000259" key="2">
    <source>
        <dbReference type="PROSITE" id="PS00662"/>
    </source>
</evidence>
<comment type="similarity">
    <text evidence="1">Belongs to the GSP E family.</text>
</comment>
<dbReference type="InterPro" id="IPR027417">
    <property type="entry name" value="P-loop_NTPase"/>
</dbReference>
<dbReference type="InterPro" id="IPR050921">
    <property type="entry name" value="T4SS_GSP_E_ATPase"/>
</dbReference>
<dbReference type="Pfam" id="PF00437">
    <property type="entry name" value="T2SSE"/>
    <property type="match status" value="1"/>
</dbReference>
<accession>A0A3Q9HSE4</accession>
<name>A0A3Q9HSE4_9FIRM</name>
<dbReference type="InterPro" id="IPR006321">
    <property type="entry name" value="PilT/PilU"/>
</dbReference>
<dbReference type="RefSeq" id="WP_127017857.1">
    <property type="nucleotide sequence ID" value="NZ_CP016379.1"/>
</dbReference>
<protein>
    <submittedName>
        <fullName evidence="3">Type IV pili twitching motility protein PilT</fullName>
    </submittedName>
</protein>
<dbReference type="PROSITE" id="PS00662">
    <property type="entry name" value="T2SP_E"/>
    <property type="match status" value="1"/>
</dbReference>
<dbReference type="Gene3D" id="3.30.450.90">
    <property type="match status" value="1"/>
</dbReference>
<dbReference type="KEGG" id="aft:BBF96_14550"/>
<proteinExistence type="inferred from homology"/>
<dbReference type="SMART" id="SM00382">
    <property type="entry name" value="AAA"/>
    <property type="match status" value="1"/>
</dbReference>
<dbReference type="AlphaFoldDB" id="A0A3Q9HSE4"/>
<evidence type="ECO:0000256" key="1">
    <source>
        <dbReference type="ARBA" id="ARBA00006611"/>
    </source>
</evidence>
<organism evidence="3 4">
    <name type="scientific">Anoxybacter fermentans</name>
    <dbReference type="NCBI Taxonomy" id="1323375"/>
    <lineage>
        <taxon>Bacteria</taxon>
        <taxon>Bacillati</taxon>
        <taxon>Bacillota</taxon>
        <taxon>Clostridia</taxon>
        <taxon>Halanaerobiales</taxon>
        <taxon>Anoxybacter</taxon>
    </lineage>
</organism>
<dbReference type="InterPro" id="IPR003593">
    <property type="entry name" value="AAA+_ATPase"/>
</dbReference>
<dbReference type="Gene3D" id="3.40.50.300">
    <property type="entry name" value="P-loop containing nucleotide triphosphate hydrolases"/>
    <property type="match status" value="1"/>
</dbReference>
<dbReference type="Proteomes" id="UP000267250">
    <property type="component" value="Chromosome"/>
</dbReference>
<evidence type="ECO:0000313" key="3">
    <source>
        <dbReference type="EMBL" id="AZR74497.1"/>
    </source>
</evidence>
<dbReference type="GO" id="GO:0005524">
    <property type="term" value="F:ATP binding"/>
    <property type="evidence" value="ECO:0007669"/>
    <property type="project" value="InterPro"/>
</dbReference>
<dbReference type="OrthoDB" id="9808272at2"/>
<dbReference type="SUPFAM" id="SSF52540">
    <property type="entry name" value="P-loop containing nucleoside triphosphate hydrolases"/>
    <property type="match status" value="1"/>
</dbReference>
<dbReference type="GO" id="GO:0016887">
    <property type="term" value="F:ATP hydrolysis activity"/>
    <property type="evidence" value="ECO:0007669"/>
    <property type="project" value="InterPro"/>
</dbReference>
<dbReference type="NCBIfam" id="TIGR01420">
    <property type="entry name" value="pilT_fam"/>
    <property type="match status" value="1"/>
</dbReference>
<dbReference type="PANTHER" id="PTHR30486">
    <property type="entry name" value="TWITCHING MOTILITY PROTEIN PILT"/>
    <property type="match status" value="1"/>
</dbReference>
<feature type="domain" description="Bacterial type II secretion system protein E" evidence="2">
    <location>
        <begin position="197"/>
        <end position="211"/>
    </location>
</feature>
<keyword evidence="4" id="KW-1185">Reference proteome</keyword>
<dbReference type="CDD" id="cd01131">
    <property type="entry name" value="PilT"/>
    <property type="match status" value="1"/>
</dbReference>
<sequence>MINVDQLLCDVAFDPLISDLHLTVNSPPIVRINGDLQPLARYESVLSYKQLIEIAKYLMSEEQYREFEEKGEYDFSYSLESVGRFRVNAYFQRGTVSLALRVIPNKIPSIDDLGLPLVIKELAMKKNGLILCTGPTGSGKSTTLASMLDLINCTRTCHIITLEDPIEYLHTHKKSLIHQREIGADTQSFASGLRAALRQDPDVILVGEMRDLETISIALEAAETGHLVLATLHTNNAPGAIDRIIDVFPPNQQQQIRIQLATVIQGVIAQQLVKRVDRRGRVAAVEVMVATPAIRNLIRENKAHQIYSVIQTGARFGMQTMDNCLIRLYRDGIISFEDGRAKAVNVEYFERLARRPDQDF</sequence>
<reference evidence="3 4" key="1">
    <citation type="submission" date="2016-07" db="EMBL/GenBank/DDBJ databases">
        <title>Genome and transcriptome analysis of iron-reducing fermentative bacteria Anoxybacter fermentans.</title>
        <authorList>
            <person name="Zeng X."/>
            <person name="Shao Z."/>
        </authorList>
    </citation>
    <scope>NUCLEOTIDE SEQUENCE [LARGE SCALE GENOMIC DNA]</scope>
    <source>
        <strain evidence="3 4">DY22613</strain>
    </source>
</reference>